<dbReference type="Gene3D" id="2.40.50.140">
    <property type="entry name" value="Nucleic acid-binding proteins"/>
    <property type="match status" value="1"/>
</dbReference>
<evidence type="ECO:0000313" key="8">
    <source>
        <dbReference type="EMBL" id="RUP52405.1"/>
    </source>
</evidence>
<evidence type="ECO:0000256" key="2">
    <source>
        <dbReference type="ARBA" id="ARBA00022980"/>
    </source>
</evidence>
<comment type="function">
    <text evidence="5">Endonuclease that specifically degrades the RNA of RNA-DNA hybrids.</text>
</comment>
<dbReference type="GO" id="GO:0005762">
    <property type="term" value="C:mitochondrial large ribosomal subunit"/>
    <property type="evidence" value="ECO:0007669"/>
    <property type="project" value="TreeGrafter"/>
</dbReference>
<dbReference type="Gene3D" id="2.30.30.30">
    <property type="match status" value="1"/>
</dbReference>
<dbReference type="InterPro" id="IPR014722">
    <property type="entry name" value="Rib_uL2_dom2"/>
</dbReference>
<dbReference type="Pfam" id="PF03947">
    <property type="entry name" value="Ribosomal_L2_C"/>
    <property type="match status" value="1"/>
</dbReference>
<organism evidence="8 9">
    <name type="scientific">Jimgerdemannia flammicorona</name>
    <dbReference type="NCBI Taxonomy" id="994334"/>
    <lineage>
        <taxon>Eukaryota</taxon>
        <taxon>Fungi</taxon>
        <taxon>Fungi incertae sedis</taxon>
        <taxon>Mucoromycota</taxon>
        <taxon>Mucoromycotina</taxon>
        <taxon>Endogonomycetes</taxon>
        <taxon>Endogonales</taxon>
        <taxon>Endogonaceae</taxon>
        <taxon>Jimgerdemannia</taxon>
    </lineage>
</organism>
<reference evidence="8 9" key="1">
    <citation type="journal article" date="2018" name="New Phytol.">
        <title>Phylogenomics of Endogonaceae and evolution of mycorrhizas within Mucoromycota.</title>
        <authorList>
            <person name="Chang Y."/>
            <person name="Desiro A."/>
            <person name="Na H."/>
            <person name="Sandor L."/>
            <person name="Lipzen A."/>
            <person name="Clum A."/>
            <person name="Barry K."/>
            <person name="Grigoriev I.V."/>
            <person name="Martin F.M."/>
            <person name="Stajich J.E."/>
            <person name="Smith M.E."/>
            <person name="Bonito G."/>
            <person name="Spatafora J.W."/>
        </authorList>
    </citation>
    <scope>NUCLEOTIDE SEQUENCE [LARGE SCALE GENOMIC DNA]</scope>
    <source>
        <strain evidence="8 9">GMNB39</strain>
    </source>
</reference>
<comment type="caution">
    <text evidence="8">The sequence shown here is derived from an EMBL/GenBank/DDBJ whole genome shotgun (WGS) entry which is preliminary data.</text>
</comment>
<dbReference type="InterPro" id="IPR008991">
    <property type="entry name" value="Translation_prot_SH3-like_sf"/>
</dbReference>
<dbReference type="Pfam" id="PF01351">
    <property type="entry name" value="RNase_HII"/>
    <property type="match status" value="1"/>
</dbReference>
<accession>A0A433DNU1</accession>
<dbReference type="PANTHER" id="PTHR13691">
    <property type="entry name" value="RIBOSOMAL PROTEIN L2"/>
    <property type="match status" value="1"/>
</dbReference>
<dbReference type="PROSITE" id="PS00467">
    <property type="entry name" value="RIBOSOMAL_L2"/>
    <property type="match status" value="1"/>
</dbReference>
<dbReference type="InterPro" id="IPR022666">
    <property type="entry name" value="Ribosomal_uL2_RNA-bd_dom"/>
</dbReference>
<dbReference type="OrthoDB" id="268576at2759"/>
<dbReference type="SUPFAM" id="SSF50249">
    <property type="entry name" value="Nucleic acid-binding proteins"/>
    <property type="match status" value="1"/>
</dbReference>
<dbReference type="PANTHER" id="PTHR13691:SF5">
    <property type="entry name" value="LARGE RIBOSOMAL SUBUNIT PROTEIN UL2M"/>
    <property type="match status" value="1"/>
</dbReference>
<dbReference type="InterPro" id="IPR012337">
    <property type="entry name" value="RNaseH-like_sf"/>
</dbReference>
<dbReference type="CDD" id="cd07181">
    <property type="entry name" value="RNase_HII_eukaryota_like"/>
    <property type="match status" value="1"/>
</dbReference>
<dbReference type="InterPro" id="IPR022671">
    <property type="entry name" value="Ribosomal_uL2_CS"/>
</dbReference>
<evidence type="ECO:0000256" key="5">
    <source>
        <dbReference type="RuleBase" id="RU003515"/>
    </source>
</evidence>
<dbReference type="SUPFAM" id="SSF53098">
    <property type="entry name" value="Ribonuclease H-like"/>
    <property type="match status" value="1"/>
</dbReference>
<dbReference type="SMART" id="SM01382">
    <property type="entry name" value="Ribosomal_L2_C"/>
    <property type="match status" value="1"/>
</dbReference>
<feature type="domain" description="RNase H type-2" evidence="7">
    <location>
        <begin position="515"/>
        <end position="750"/>
    </location>
</feature>
<comment type="similarity">
    <text evidence="1">Belongs to the universal ribosomal protein uL2 family.</text>
</comment>
<feature type="region of interest" description="Disordered" evidence="6">
    <location>
        <begin position="140"/>
        <end position="174"/>
    </location>
</feature>
<dbReference type="Proteomes" id="UP000268093">
    <property type="component" value="Unassembled WGS sequence"/>
</dbReference>
<dbReference type="EMBL" id="RBNI01000028">
    <property type="protein sequence ID" value="RUP52405.1"/>
    <property type="molecule type" value="Genomic_DNA"/>
</dbReference>
<keyword evidence="3" id="KW-0687">Ribonucleoprotein</keyword>
<dbReference type="EC" id="3.1.26.4" evidence="5"/>
<gene>
    <name evidence="8" type="ORF">BC936DRAFT_143681</name>
</gene>
<keyword evidence="2" id="KW-0689">Ribosomal protein</keyword>
<dbReference type="SUPFAM" id="SSF50104">
    <property type="entry name" value="Translation proteins SH3-like domain"/>
    <property type="match status" value="1"/>
</dbReference>
<feature type="region of interest" description="Disordered" evidence="6">
    <location>
        <begin position="417"/>
        <end position="458"/>
    </location>
</feature>
<dbReference type="GO" id="GO:0004523">
    <property type="term" value="F:RNA-DNA hybrid ribonuclease activity"/>
    <property type="evidence" value="ECO:0007669"/>
    <property type="project" value="UniProtKB-UniRule"/>
</dbReference>
<dbReference type="InterPro" id="IPR036397">
    <property type="entry name" value="RNaseH_sf"/>
</dbReference>
<dbReference type="InterPro" id="IPR005880">
    <property type="entry name" value="Ribosomal_uL2_bac/org-type"/>
</dbReference>
<dbReference type="NCBIfam" id="TIGR01171">
    <property type="entry name" value="rplB_bact"/>
    <property type="match status" value="1"/>
</dbReference>
<proteinExistence type="inferred from homology"/>
<dbReference type="GO" id="GO:0032543">
    <property type="term" value="P:mitochondrial translation"/>
    <property type="evidence" value="ECO:0007669"/>
    <property type="project" value="TreeGrafter"/>
</dbReference>
<comment type="similarity">
    <text evidence="5">Belongs to the RNase HII family.</text>
</comment>
<dbReference type="Gene3D" id="3.30.420.10">
    <property type="entry name" value="Ribonuclease H-like superfamily/Ribonuclease H"/>
    <property type="match status" value="1"/>
</dbReference>
<dbReference type="GO" id="GO:0006401">
    <property type="term" value="P:RNA catabolic process"/>
    <property type="evidence" value="ECO:0007669"/>
    <property type="project" value="UniProtKB-UniRule"/>
</dbReference>
<sequence>MLTKSPNQVERIINQVMEPARDINKSETESGFTCLSRKRCPKRTFLQLGGCVGALCCGPEVHEVDKPEEWKEGKATPEHLLCYREDLGGGKLVDGRHYDDECEVGSESLPQSKVIWWVERPFTPLVRTYAIKSVPARITTPNSLVDPVPPPPPDRPARPSNQFKTKKPTTPGKRWLKRVPRDHLHKGKPIRMLTKAKRSKGGRNNHGYITIRHRGGGHKRRIRIIDWNRFGPGTHTVQRLEYDPGRTAWIALLKNDANSELSYIVAPHNLAPGDRVRSYRSEGVGDIAGVIGGTGDGDGGDGNDNSDITRTVSVDIGNCMPLRMIPVGMTVHNIGLRRGGPAIMARSAGTYAQLIQTGTTGYAQLRLSSGETRRVPVEACATIGSVSNPDHQHETLGKAGRRRWMGWRPSVRGVAMNAVDHPHGGGRGKSKGNKDPRSPWGVLAKGGKTRKHPNPYVVKPRPRRLRKLLVYLCIFPAEAMPLPTLISSVRPGPLTRSYTHQSPLPTIVKTSSNEPFILGVDEAGRGPVLGTRRGISLVLWLFKPVGPMVYSVCFCAESKYEELKKMGFAGRLALIPYFPYGLYIPYSCPFPIHSDSKTLKEDDRDSLFTVVERHPDFVGWSVCVLSPQEISSGMLKKWVAVEKESSKMICSRMLISSSNIKLLSTLSWCQPDRVKYSLNDLAHDTTIKLIRETLDRGVNVAEIYVDTVGGPESYESKLSRIFPTINITVAKKADSTYPIVSAASICAKVC</sequence>
<dbReference type="GO" id="GO:0003735">
    <property type="term" value="F:structural constituent of ribosome"/>
    <property type="evidence" value="ECO:0007669"/>
    <property type="project" value="InterPro"/>
</dbReference>
<dbReference type="InterPro" id="IPR024567">
    <property type="entry name" value="RNase_HII/HIII_dom"/>
</dbReference>
<evidence type="ECO:0000313" key="9">
    <source>
        <dbReference type="Proteomes" id="UP000268093"/>
    </source>
</evidence>
<keyword evidence="4" id="KW-0479">Metal-binding</keyword>
<dbReference type="GO" id="GO:0046872">
    <property type="term" value="F:metal ion binding"/>
    <property type="evidence" value="ECO:0007669"/>
    <property type="project" value="UniProtKB-KW"/>
</dbReference>
<dbReference type="InterPro" id="IPR022669">
    <property type="entry name" value="Ribosomal_uL2_C"/>
</dbReference>
<dbReference type="InterPro" id="IPR014726">
    <property type="entry name" value="Ribosomal_uL2_dom3"/>
</dbReference>
<evidence type="ECO:0000256" key="4">
    <source>
        <dbReference type="PROSITE-ProRule" id="PRU01319"/>
    </source>
</evidence>
<dbReference type="InterPro" id="IPR012340">
    <property type="entry name" value="NA-bd_OB-fold"/>
</dbReference>
<evidence type="ECO:0000256" key="1">
    <source>
        <dbReference type="ARBA" id="ARBA00005636"/>
    </source>
</evidence>
<dbReference type="SMART" id="SM01383">
    <property type="entry name" value="Ribosomal_L2"/>
    <property type="match status" value="1"/>
</dbReference>
<comment type="catalytic activity">
    <reaction evidence="4 5">
        <text>Endonucleolytic cleavage to 5'-phosphomonoester.</text>
        <dbReference type="EC" id="3.1.26.4"/>
    </reaction>
</comment>
<dbReference type="Gene3D" id="4.10.950.10">
    <property type="entry name" value="Ribosomal protein L2, domain 3"/>
    <property type="match status" value="1"/>
</dbReference>
<keyword evidence="4 5" id="KW-0255">Endonuclease</keyword>
<dbReference type="Pfam" id="PF00181">
    <property type="entry name" value="Ribosomal_L2_N"/>
    <property type="match status" value="1"/>
</dbReference>
<dbReference type="GO" id="GO:0016740">
    <property type="term" value="F:transferase activity"/>
    <property type="evidence" value="ECO:0007669"/>
    <property type="project" value="InterPro"/>
</dbReference>
<dbReference type="GO" id="GO:0003723">
    <property type="term" value="F:RNA binding"/>
    <property type="evidence" value="ECO:0007669"/>
    <property type="project" value="UniProtKB-UniRule"/>
</dbReference>
<dbReference type="FunFam" id="2.30.30.30:FF:000001">
    <property type="entry name" value="50S ribosomal protein L2"/>
    <property type="match status" value="1"/>
</dbReference>
<keyword evidence="4 5" id="KW-0540">Nuclease</keyword>
<keyword evidence="9" id="KW-1185">Reference proteome</keyword>
<feature type="binding site" evidence="4">
    <location>
        <position position="521"/>
    </location>
    <ligand>
        <name>a divalent metal cation</name>
        <dbReference type="ChEBI" id="CHEBI:60240"/>
    </ligand>
</feature>
<feature type="binding site" evidence="4">
    <location>
        <position position="706"/>
    </location>
    <ligand>
        <name>a divalent metal cation</name>
        <dbReference type="ChEBI" id="CHEBI:60240"/>
    </ligand>
</feature>
<name>A0A433DNU1_9FUNG</name>
<dbReference type="AlphaFoldDB" id="A0A433DNU1"/>
<evidence type="ECO:0000256" key="3">
    <source>
        <dbReference type="ARBA" id="ARBA00023274"/>
    </source>
</evidence>
<evidence type="ECO:0000259" key="7">
    <source>
        <dbReference type="PROSITE" id="PS51975"/>
    </source>
</evidence>
<dbReference type="InterPro" id="IPR002171">
    <property type="entry name" value="Ribosomal_uL2"/>
</dbReference>
<comment type="cofactor">
    <cofactor evidence="4">
        <name>Mn(2+)</name>
        <dbReference type="ChEBI" id="CHEBI:29035"/>
    </cofactor>
    <cofactor evidence="4">
        <name>Mg(2+)</name>
        <dbReference type="ChEBI" id="CHEBI:18420"/>
    </cofactor>
    <text evidence="4">Manganese or magnesium. Binds 1 divalent metal ion per monomer in the absence of substrate. May bind a second metal ion after substrate binding.</text>
</comment>
<dbReference type="PROSITE" id="PS51975">
    <property type="entry name" value="RNASE_H_2"/>
    <property type="match status" value="1"/>
</dbReference>
<keyword evidence="4 5" id="KW-0378">Hydrolase</keyword>
<feature type="binding site" evidence="4">
    <location>
        <position position="522"/>
    </location>
    <ligand>
        <name>a divalent metal cation</name>
        <dbReference type="ChEBI" id="CHEBI:60240"/>
    </ligand>
</feature>
<dbReference type="FunFam" id="4.10.950.10:FF:000001">
    <property type="entry name" value="50S ribosomal protein L2"/>
    <property type="match status" value="1"/>
</dbReference>
<protein>
    <recommendedName>
        <fullName evidence="5">Ribonuclease</fullName>
        <ecNumber evidence="5">3.1.26.4</ecNumber>
    </recommendedName>
</protein>
<evidence type="ECO:0000256" key="6">
    <source>
        <dbReference type="SAM" id="MobiDB-lite"/>
    </source>
</evidence>